<accession>A0A022Y823</accession>
<reference evidence="1 2" key="1">
    <citation type="submission" date="2014-02" db="EMBL/GenBank/DDBJ databases">
        <title>The Genome Sequence of Trichophyton rubrum (morphotype soudanense) CBS 452.61.</title>
        <authorList>
            <consortium name="The Broad Institute Genomics Platform"/>
            <person name="Cuomo C.A."/>
            <person name="White T.C."/>
            <person name="Graser Y."/>
            <person name="Martinez-Rossi N."/>
            <person name="Heitman J."/>
            <person name="Young S.K."/>
            <person name="Zeng Q."/>
            <person name="Gargeya S."/>
            <person name="Abouelleil A."/>
            <person name="Alvarado L."/>
            <person name="Chapman S.B."/>
            <person name="Gainer-Dewar J."/>
            <person name="Goldberg J."/>
            <person name="Griggs A."/>
            <person name="Gujja S."/>
            <person name="Hansen M."/>
            <person name="Howarth C."/>
            <person name="Imamovic A."/>
            <person name="Larimer J."/>
            <person name="Martinez D."/>
            <person name="Murphy C."/>
            <person name="Pearson M.D."/>
            <person name="Persinoti G."/>
            <person name="Poon T."/>
            <person name="Priest M."/>
            <person name="Roberts A.D."/>
            <person name="Saif S."/>
            <person name="Shea T.D."/>
            <person name="Sykes S.N."/>
            <person name="Wortman J."/>
            <person name="Nusbaum C."/>
            <person name="Birren B."/>
        </authorList>
    </citation>
    <scope>NUCLEOTIDE SEQUENCE [LARGE SCALE GENOMIC DNA]</scope>
    <source>
        <strain evidence="1 2">CBS 452.61</strain>
    </source>
</reference>
<protein>
    <submittedName>
        <fullName evidence="1">Uncharacterized protein</fullName>
    </submittedName>
</protein>
<keyword evidence="2" id="KW-1185">Reference proteome</keyword>
<proteinExistence type="predicted"/>
<name>A0A022Y823_TRISD</name>
<evidence type="ECO:0000313" key="1">
    <source>
        <dbReference type="EMBL" id="EZF78959.1"/>
    </source>
</evidence>
<organism evidence="1 2">
    <name type="scientific">Trichophyton soudanense CBS 452.61</name>
    <dbReference type="NCBI Taxonomy" id="1215331"/>
    <lineage>
        <taxon>Eukaryota</taxon>
        <taxon>Fungi</taxon>
        <taxon>Dikarya</taxon>
        <taxon>Ascomycota</taxon>
        <taxon>Pezizomycotina</taxon>
        <taxon>Eurotiomycetes</taxon>
        <taxon>Eurotiomycetidae</taxon>
        <taxon>Onygenales</taxon>
        <taxon>Arthrodermataceae</taxon>
        <taxon>Trichophyton</taxon>
    </lineage>
</organism>
<dbReference type="AlphaFoldDB" id="A0A022Y823"/>
<evidence type="ECO:0000313" key="2">
    <source>
        <dbReference type="Proteomes" id="UP000023623"/>
    </source>
</evidence>
<dbReference type="EMBL" id="KK208712">
    <property type="protein sequence ID" value="EZF78959.1"/>
    <property type="molecule type" value="Genomic_DNA"/>
</dbReference>
<dbReference type="HOGENOM" id="CLU_1220450_0_0_1"/>
<dbReference type="Proteomes" id="UP000023623">
    <property type="component" value="Unassembled WGS sequence"/>
</dbReference>
<sequence length="228" mass="25420">MPCGGVFPGNDLYFPVPTVEFLSCLDELGLPRDCCGKSQLENPQTIAMACLILIEAITCPVELSLTDSKASLLRESFNYGLHFGVRLWKAIFAWFDANTVAVGEESLTSLLVEFVSFSRKLCSYSTRLSSRIDQKVLLPLFQCVVVDLVDPEKLKRSNELQQVLAEFLMEVIRLSQSSAGVEGLVEELFFYPLSDIGANLDFFQTLHQSLQVNQPYPIPAATKRTNKV</sequence>
<gene>
    <name evidence="1" type="ORF">H105_00090</name>
</gene>